<protein>
    <recommendedName>
        <fullName evidence="8">Glucan endo-1,3-beta-D-glucosidase</fullName>
    </recommendedName>
</protein>
<dbReference type="Gene3D" id="3.20.20.80">
    <property type="entry name" value="Glycosidases"/>
    <property type="match status" value="1"/>
</dbReference>
<evidence type="ECO:0000256" key="1">
    <source>
        <dbReference type="ARBA" id="ARBA00008773"/>
    </source>
</evidence>
<keyword evidence="7" id="KW-1185">Reference proteome</keyword>
<reference evidence="7" key="1">
    <citation type="journal article" date="2014" name="Science">
        <title>The coffee genome provides insight into the convergent evolution of caffeine biosynthesis.</title>
        <authorList>
            <person name="Denoeud F."/>
            <person name="Carretero-Paulet L."/>
            <person name="Dereeper A."/>
            <person name="Droc G."/>
            <person name="Guyot R."/>
            <person name="Pietrella M."/>
            <person name="Zheng C."/>
            <person name="Alberti A."/>
            <person name="Anthony F."/>
            <person name="Aprea G."/>
            <person name="Aury J.M."/>
            <person name="Bento P."/>
            <person name="Bernard M."/>
            <person name="Bocs S."/>
            <person name="Campa C."/>
            <person name="Cenci A."/>
            <person name="Combes M.C."/>
            <person name="Crouzillat D."/>
            <person name="Da Silva C."/>
            <person name="Daddiego L."/>
            <person name="De Bellis F."/>
            <person name="Dussert S."/>
            <person name="Garsmeur O."/>
            <person name="Gayraud T."/>
            <person name="Guignon V."/>
            <person name="Jahn K."/>
            <person name="Jamilloux V."/>
            <person name="Joet T."/>
            <person name="Labadie K."/>
            <person name="Lan T."/>
            <person name="Leclercq J."/>
            <person name="Lepelley M."/>
            <person name="Leroy T."/>
            <person name="Li L.T."/>
            <person name="Librado P."/>
            <person name="Lopez L."/>
            <person name="Munoz A."/>
            <person name="Noel B."/>
            <person name="Pallavicini A."/>
            <person name="Perrotta G."/>
            <person name="Poncet V."/>
            <person name="Pot D."/>
            <person name="Priyono X."/>
            <person name="Rigoreau M."/>
            <person name="Rouard M."/>
            <person name="Rozas J."/>
            <person name="Tranchant-Dubreuil C."/>
            <person name="VanBuren R."/>
            <person name="Zhang Q."/>
            <person name="Andrade A.C."/>
            <person name="Argout X."/>
            <person name="Bertrand B."/>
            <person name="de Kochko A."/>
            <person name="Graziosi G."/>
            <person name="Henry R.J."/>
            <person name="Jayarama X."/>
            <person name="Ming R."/>
            <person name="Nagai C."/>
            <person name="Rounsley S."/>
            <person name="Sankoff D."/>
            <person name="Giuliano G."/>
            <person name="Albert V.A."/>
            <person name="Wincker P."/>
            <person name="Lashermes P."/>
        </authorList>
    </citation>
    <scope>NUCLEOTIDE SEQUENCE [LARGE SCALE GENOMIC DNA]</scope>
    <source>
        <strain evidence="7">cv. DH200-94</strain>
    </source>
</reference>
<dbReference type="PhylomeDB" id="A0A068V0Y9"/>
<dbReference type="STRING" id="49390.A0A068V0Y9"/>
<dbReference type="FunCoup" id="A0A068V0Y9">
    <property type="interactions" value="22"/>
</dbReference>
<dbReference type="Gramene" id="CDP14182">
    <property type="protein sequence ID" value="CDP14182"/>
    <property type="gene ID" value="GSCOC_T00040434001"/>
</dbReference>
<sequence length="391" mass="42515">MHLPSYPFCKRGAQFVAHHVVLEYCLFHYPWLVKNNNSEFTATMFVIGLLLLATLDYTGAQTGVCYGRLGSGLPSPADVVALCKQNNIKRMRIYDPDHSTLQALAGSNIEVILGVPNTDLQNVAASQDNANNWVKNNVRNYPNVKFRYIAVGNEISPLACTAGCPDFVLPAIRNIFNAISAAGLGNQIKVSTAVETGLVGNSFPPSAGTFQPQAQKFINPIVQFLASKGAPLLVNVYPYFVYIGNPGSIALDYALFTASGITLPDGVKYQNLFDAILDAIHSALERAGGSSVEIVVSETGWPSAGGGQATSIDNARTYNNNLIKHVNGSSGTPRRPGKAIETYIFNLFDEDQKIPEYENHFGIFLPNKKGKGTSVWHMLLQLWSKTIFPVK</sequence>
<dbReference type="AlphaFoldDB" id="A0A068V0Y9"/>
<gene>
    <name evidence="6" type="ORF">GSCOC_T00040434001</name>
</gene>
<evidence type="ECO:0000256" key="2">
    <source>
        <dbReference type="ARBA" id="ARBA00022801"/>
    </source>
</evidence>
<proteinExistence type="inferred from homology"/>
<dbReference type="OrthoDB" id="941679at2759"/>
<dbReference type="GO" id="GO:0004553">
    <property type="term" value="F:hydrolase activity, hydrolyzing O-glycosyl compounds"/>
    <property type="evidence" value="ECO:0007669"/>
    <property type="project" value="InterPro"/>
</dbReference>
<dbReference type="PANTHER" id="PTHR32227">
    <property type="entry name" value="GLUCAN ENDO-1,3-BETA-GLUCOSIDASE BG1-RELATED-RELATED"/>
    <property type="match status" value="1"/>
</dbReference>
<evidence type="ECO:0008006" key="8">
    <source>
        <dbReference type="Google" id="ProtNLM"/>
    </source>
</evidence>
<organism evidence="6 7">
    <name type="scientific">Coffea canephora</name>
    <name type="common">Robusta coffee</name>
    <dbReference type="NCBI Taxonomy" id="49390"/>
    <lineage>
        <taxon>Eukaryota</taxon>
        <taxon>Viridiplantae</taxon>
        <taxon>Streptophyta</taxon>
        <taxon>Embryophyta</taxon>
        <taxon>Tracheophyta</taxon>
        <taxon>Spermatophyta</taxon>
        <taxon>Magnoliopsida</taxon>
        <taxon>eudicotyledons</taxon>
        <taxon>Gunneridae</taxon>
        <taxon>Pentapetalae</taxon>
        <taxon>asterids</taxon>
        <taxon>lamiids</taxon>
        <taxon>Gentianales</taxon>
        <taxon>Rubiaceae</taxon>
        <taxon>Ixoroideae</taxon>
        <taxon>Gardenieae complex</taxon>
        <taxon>Bertiereae - Coffeeae clade</taxon>
        <taxon>Coffeeae</taxon>
        <taxon>Coffea</taxon>
    </lineage>
</organism>
<evidence type="ECO:0000313" key="6">
    <source>
        <dbReference type="EMBL" id="CDP14182.1"/>
    </source>
</evidence>
<keyword evidence="3 5" id="KW-0326">Glycosidase</keyword>
<dbReference type="PROSITE" id="PS00587">
    <property type="entry name" value="GLYCOSYL_HYDROL_F17"/>
    <property type="match status" value="1"/>
</dbReference>
<evidence type="ECO:0000256" key="4">
    <source>
        <dbReference type="RuleBase" id="RU004335"/>
    </source>
</evidence>
<comment type="similarity">
    <text evidence="1 4">Belongs to the glycosyl hydrolase 17 family.</text>
</comment>
<keyword evidence="2 5" id="KW-0378">Hydrolase</keyword>
<accession>A0A068V0Y9</accession>
<dbReference type="InterPro" id="IPR017853">
    <property type="entry name" value="GH"/>
</dbReference>
<evidence type="ECO:0000256" key="3">
    <source>
        <dbReference type="ARBA" id="ARBA00023295"/>
    </source>
</evidence>
<dbReference type="OMA" id="HAMAISY"/>
<evidence type="ECO:0000313" key="7">
    <source>
        <dbReference type="Proteomes" id="UP000295252"/>
    </source>
</evidence>
<dbReference type="InParanoid" id="A0A068V0Y9"/>
<dbReference type="InterPro" id="IPR044965">
    <property type="entry name" value="Glyco_hydro_17_plant"/>
</dbReference>
<dbReference type="Pfam" id="PF00332">
    <property type="entry name" value="Glyco_hydro_17"/>
    <property type="match status" value="1"/>
</dbReference>
<dbReference type="GO" id="GO:0005975">
    <property type="term" value="P:carbohydrate metabolic process"/>
    <property type="evidence" value="ECO:0007669"/>
    <property type="project" value="InterPro"/>
</dbReference>
<dbReference type="FunFam" id="3.20.20.80:FF:000010">
    <property type="entry name" value="glucan endo-1,3-beta-glucosidase, basic"/>
    <property type="match status" value="1"/>
</dbReference>
<dbReference type="InterPro" id="IPR000490">
    <property type="entry name" value="Glyco_hydro_17"/>
</dbReference>
<name>A0A068V0Y9_COFCA</name>
<dbReference type="EMBL" id="HG739164">
    <property type="protein sequence ID" value="CDP14182.1"/>
    <property type="molecule type" value="Genomic_DNA"/>
</dbReference>
<dbReference type="Proteomes" id="UP000295252">
    <property type="component" value="Chromosome VIII"/>
</dbReference>
<evidence type="ECO:0000256" key="5">
    <source>
        <dbReference type="RuleBase" id="RU004336"/>
    </source>
</evidence>
<dbReference type="SUPFAM" id="SSF51445">
    <property type="entry name" value="(Trans)glycosidases"/>
    <property type="match status" value="1"/>
</dbReference>